<dbReference type="EMBL" id="OB795280">
    <property type="protein sequence ID" value="CAD7431987.1"/>
    <property type="molecule type" value="Genomic_DNA"/>
</dbReference>
<sequence length="209" mass="23069">MRALHEALLAVAERRKNNGSLSQDSVGLSRNKQHEPCTMAVGGLPPPYCTESQTWSYYIYGGGYLDAQLKPTLTRGMLGKCLEDLSLQQWRALSAMSVTYGTVGEGGEVEGEIPLGRQALGLPSLIHPLNPLRPASMAWIAKALVVLSSAAEDGEIETDIGKERTYKGTGGWRERQTKGNNVKRDIWIEGQESYSRHFAQYTHTLQTEF</sequence>
<proteinExistence type="predicted"/>
<dbReference type="AlphaFoldDB" id="A0A7R9EED9"/>
<gene>
    <name evidence="1" type="ORF">TMSB3V08_LOCUS8706</name>
</gene>
<reference evidence="1" key="1">
    <citation type="submission" date="2020-11" db="EMBL/GenBank/DDBJ databases">
        <authorList>
            <person name="Tran Van P."/>
        </authorList>
    </citation>
    <scope>NUCLEOTIDE SEQUENCE</scope>
</reference>
<evidence type="ECO:0000313" key="1">
    <source>
        <dbReference type="EMBL" id="CAD7431987.1"/>
    </source>
</evidence>
<organism evidence="1">
    <name type="scientific">Timema monikensis</name>
    <dbReference type="NCBI Taxonomy" id="170555"/>
    <lineage>
        <taxon>Eukaryota</taxon>
        <taxon>Metazoa</taxon>
        <taxon>Ecdysozoa</taxon>
        <taxon>Arthropoda</taxon>
        <taxon>Hexapoda</taxon>
        <taxon>Insecta</taxon>
        <taxon>Pterygota</taxon>
        <taxon>Neoptera</taxon>
        <taxon>Polyneoptera</taxon>
        <taxon>Phasmatodea</taxon>
        <taxon>Timematodea</taxon>
        <taxon>Timematoidea</taxon>
        <taxon>Timematidae</taxon>
        <taxon>Timema</taxon>
    </lineage>
</organism>
<name>A0A7R9EED9_9NEOP</name>
<protein>
    <submittedName>
        <fullName evidence="1">Uncharacterized protein</fullName>
    </submittedName>
</protein>
<accession>A0A7R9EED9</accession>